<dbReference type="Gene3D" id="3.10.560.10">
    <property type="entry name" value="Outer membrane lipoprotein wza domain like"/>
    <property type="match status" value="1"/>
</dbReference>
<keyword evidence="5" id="KW-1185">Reference proteome</keyword>
<dbReference type="InterPro" id="IPR003715">
    <property type="entry name" value="Poly_export_N"/>
</dbReference>
<comment type="caution">
    <text evidence="4">The sequence shown here is derived from an EMBL/GenBank/DDBJ whole genome shotgun (WGS) entry which is preliminary data.</text>
</comment>
<evidence type="ECO:0000256" key="1">
    <source>
        <dbReference type="ARBA" id="ARBA00022729"/>
    </source>
</evidence>
<dbReference type="AlphaFoldDB" id="A0A2A2SKK4"/>
<feature type="domain" description="Soluble ligand binding" evidence="3">
    <location>
        <begin position="95"/>
        <end position="140"/>
    </location>
</feature>
<dbReference type="Proteomes" id="UP000218151">
    <property type="component" value="Unassembled WGS sequence"/>
</dbReference>
<proteinExistence type="predicted"/>
<protein>
    <submittedName>
        <fullName evidence="4">Transposase</fullName>
    </submittedName>
</protein>
<dbReference type="PANTHER" id="PTHR33619">
    <property type="entry name" value="POLYSACCHARIDE EXPORT PROTEIN GFCE-RELATED"/>
    <property type="match status" value="1"/>
</dbReference>
<name>A0A2A2SKK4_9SPHN</name>
<dbReference type="Gene3D" id="3.30.1950.10">
    <property type="entry name" value="wza like domain"/>
    <property type="match status" value="1"/>
</dbReference>
<feature type="domain" description="Polysaccharide export protein N-terminal" evidence="2">
    <location>
        <begin position="17"/>
        <end position="88"/>
    </location>
</feature>
<evidence type="ECO:0000259" key="3">
    <source>
        <dbReference type="Pfam" id="PF10531"/>
    </source>
</evidence>
<reference evidence="5" key="1">
    <citation type="submission" date="2017-09" db="EMBL/GenBank/DDBJ databases">
        <authorList>
            <person name="Feng G."/>
            <person name="Zhu H."/>
        </authorList>
    </citation>
    <scope>NUCLEOTIDE SEQUENCE [LARGE SCALE GENOMIC DNA]</scope>
    <source>
        <strain evidence="5">1PNM-20</strain>
    </source>
</reference>
<dbReference type="EMBL" id="NSLI01000001">
    <property type="protein sequence ID" value="PAX09748.1"/>
    <property type="molecule type" value="Genomic_DNA"/>
</dbReference>
<dbReference type="GO" id="GO:0015159">
    <property type="term" value="F:polysaccharide transmembrane transporter activity"/>
    <property type="evidence" value="ECO:0007669"/>
    <property type="project" value="InterPro"/>
</dbReference>
<sequence>MERLPAPTRPDLVAADRASFIGPLDTIGVDVFNVPDLTRELRVDASGRISMPLIGEMDVRGKTANEVAAMIEAQLDRYVRNPQVTVNVRNSVSQVVTVDGSVNEPGLYPVTNQTTLVRAVASAKGLSEFGRSEDVVILRTVNNRRIAGLYNLDAIRRGTYEDPPIFANDLVIVGDSKERRMFQDFLAIAPLLSAPLIVALQ</sequence>
<evidence type="ECO:0000259" key="2">
    <source>
        <dbReference type="Pfam" id="PF02563"/>
    </source>
</evidence>
<dbReference type="Pfam" id="PF02563">
    <property type="entry name" value="Poly_export"/>
    <property type="match status" value="1"/>
</dbReference>
<organism evidence="4 5">
    <name type="scientific">Sphingomonas lenta</name>
    <dbReference type="NCBI Taxonomy" id="1141887"/>
    <lineage>
        <taxon>Bacteria</taxon>
        <taxon>Pseudomonadati</taxon>
        <taxon>Pseudomonadota</taxon>
        <taxon>Alphaproteobacteria</taxon>
        <taxon>Sphingomonadales</taxon>
        <taxon>Sphingomonadaceae</taxon>
        <taxon>Sphingomonas</taxon>
    </lineage>
</organism>
<keyword evidence="1" id="KW-0732">Signal</keyword>
<dbReference type="PANTHER" id="PTHR33619:SF3">
    <property type="entry name" value="POLYSACCHARIDE EXPORT PROTEIN GFCE-RELATED"/>
    <property type="match status" value="1"/>
</dbReference>
<evidence type="ECO:0000313" key="4">
    <source>
        <dbReference type="EMBL" id="PAX09748.1"/>
    </source>
</evidence>
<gene>
    <name evidence="4" type="ORF">CKY28_00125</name>
</gene>
<dbReference type="InterPro" id="IPR049712">
    <property type="entry name" value="Poly_export"/>
</dbReference>
<dbReference type="Pfam" id="PF10531">
    <property type="entry name" value="SLBB"/>
    <property type="match status" value="1"/>
</dbReference>
<accession>A0A2A2SKK4</accession>
<evidence type="ECO:0000313" key="5">
    <source>
        <dbReference type="Proteomes" id="UP000218151"/>
    </source>
</evidence>
<dbReference type="InterPro" id="IPR019554">
    <property type="entry name" value="Soluble_ligand-bd"/>
</dbReference>
<dbReference type="OrthoDB" id="8410640at2"/>